<evidence type="ECO:0000256" key="4">
    <source>
        <dbReference type="ARBA" id="ARBA00022729"/>
    </source>
</evidence>
<keyword evidence="4" id="KW-0732">Signal</keyword>
<evidence type="ECO:0000256" key="6">
    <source>
        <dbReference type="ARBA" id="ARBA00022833"/>
    </source>
</evidence>
<dbReference type="InParanoid" id="A0A803SRI5"/>
<name>A0A803SRI5_ANOCA</name>
<dbReference type="Gene3D" id="3.50.30.30">
    <property type="match status" value="1"/>
</dbReference>
<keyword evidence="5" id="KW-0863">Zinc-finger</keyword>
<sequence length="231" mass="25350">LLISLLFLRISNAIYVRVYVAVLVILILLCPTTDEALVRAVYNHNSISQDFEALPSGFGPGLSGEGLLGSLLEAEPIHACRPIRVAPPSNGSSAAFVALIRRHGCPFATKVLHAQRAGFQAAVVYNIKESLVTMVSEEEEAAREVDIPALFIGASASTQLKRIFHYDPTAYVILLPECQWDSCWDGRTDSRRSAWGLPKQASRCLPGHVHYLLLGFTAVIWIVALYVLCYL</sequence>
<keyword evidence="9" id="KW-0325">Glycoprotein</keyword>
<dbReference type="GO" id="GO:0005737">
    <property type="term" value="C:cytoplasm"/>
    <property type="evidence" value="ECO:0007669"/>
    <property type="project" value="UniProtKB-ARBA"/>
</dbReference>
<organism evidence="12 13">
    <name type="scientific">Anolis carolinensis</name>
    <name type="common">Green anole</name>
    <name type="synonym">American chameleon</name>
    <dbReference type="NCBI Taxonomy" id="28377"/>
    <lineage>
        <taxon>Eukaryota</taxon>
        <taxon>Metazoa</taxon>
        <taxon>Chordata</taxon>
        <taxon>Craniata</taxon>
        <taxon>Vertebrata</taxon>
        <taxon>Euteleostomi</taxon>
        <taxon>Lepidosauria</taxon>
        <taxon>Squamata</taxon>
        <taxon>Bifurcata</taxon>
        <taxon>Unidentata</taxon>
        <taxon>Episquamata</taxon>
        <taxon>Toxicofera</taxon>
        <taxon>Iguania</taxon>
        <taxon>Dactyloidae</taxon>
        <taxon>Anolis</taxon>
    </lineage>
</organism>
<dbReference type="GeneTree" id="ENSGT00940000163061"/>
<dbReference type="Pfam" id="PF02225">
    <property type="entry name" value="PA"/>
    <property type="match status" value="1"/>
</dbReference>
<dbReference type="SUPFAM" id="SSF52025">
    <property type="entry name" value="PA domain"/>
    <property type="match status" value="1"/>
</dbReference>
<dbReference type="InterPro" id="IPR046450">
    <property type="entry name" value="PA_dom_sf"/>
</dbReference>
<evidence type="ECO:0000259" key="11">
    <source>
        <dbReference type="Pfam" id="PF02225"/>
    </source>
</evidence>
<evidence type="ECO:0000256" key="2">
    <source>
        <dbReference type="ARBA" id="ARBA00022692"/>
    </source>
</evidence>
<feature type="domain" description="PA" evidence="11">
    <location>
        <begin position="91"/>
        <end position="159"/>
    </location>
</feature>
<keyword evidence="13" id="KW-1185">Reference proteome</keyword>
<evidence type="ECO:0000256" key="9">
    <source>
        <dbReference type="ARBA" id="ARBA00023180"/>
    </source>
</evidence>
<proteinExistence type="predicted"/>
<dbReference type="PANTHER" id="PTHR22702:SF1">
    <property type="entry name" value="PROTEASE-ASSOCIATED DOMAIN-CONTAINING PROTEIN 1"/>
    <property type="match status" value="1"/>
</dbReference>
<feature type="transmembrane region" description="Helical" evidence="10">
    <location>
        <begin position="209"/>
        <end position="228"/>
    </location>
</feature>
<dbReference type="CDD" id="cd02123">
    <property type="entry name" value="PA_C_RZF_like"/>
    <property type="match status" value="1"/>
</dbReference>
<dbReference type="GO" id="GO:0008270">
    <property type="term" value="F:zinc ion binding"/>
    <property type="evidence" value="ECO:0007669"/>
    <property type="project" value="UniProtKB-KW"/>
</dbReference>
<evidence type="ECO:0000313" key="12">
    <source>
        <dbReference type="Ensembl" id="ENSACAP00000025575.1"/>
    </source>
</evidence>
<evidence type="ECO:0000256" key="10">
    <source>
        <dbReference type="SAM" id="Phobius"/>
    </source>
</evidence>
<comment type="subcellular location">
    <subcellularLocation>
        <location evidence="1">Membrane</location>
    </subcellularLocation>
</comment>
<dbReference type="InterPro" id="IPR003137">
    <property type="entry name" value="PA_domain"/>
</dbReference>
<reference evidence="12" key="1">
    <citation type="submission" date="2009-12" db="EMBL/GenBank/DDBJ databases">
        <title>The Genome Sequence of Anolis carolinensis (Green Anole Lizard).</title>
        <authorList>
            <consortium name="The Genome Sequencing Platform"/>
            <person name="Di Palma F."/>
            <person name="Alfoldi J."/>
            <person name="Heiman D."/>
            <person name="Young S."/>
            <person name="Grabherr M."/>
            <person name="Johnson J."/>
            <person name="Lander E.S."/>
            <person name="Lindblad-Toh K."/>
        </authorList>
    </citation>
    <scope>NUCLEOTIDE SEQUENCE [LARGE SCALE GENOMIC DNA]</scope>
    <source>
        <strain evidence="12">JBL SC #1</strain>
    </source>
</reference>
<keyword evidence="6" id="KW-0862">Zinc</keyword>
<evidence type="ECO:0000313" key="13">
    <source>
        <dbReference type="Proteomes" id="UP000001646"/>
    </source>
</evidence>
<keyword evidence="2 10" id="KW-0812">Transmembrane</keyword>
<accession>A0A803SRI5</accession>
<dbReference type="AlphaFoldDB" id="A0A803SRI5"/>
<evidence type="ECO:0000256" key="1">
    <source>
        <dbReference type="ARBA" id="ARBA00004370"/>
    </source>
</evidence>
<evidence type="ECO:0000256" key="8">
    <source>
        <dbReference type="ARBA" id="ARBA00023136"/>
    </source>
</evidence>
<evidence type="ECO:0000256" key="7">
    <source>
        <dbReference type="ARBA" id="ARBA00022989"/>
    </source>
</evidence>
<dbReference type="GO" id="GO:0016020">
    <property type="term" value="C:membrane"/>
    <property type="evidence" value="ECO:0007669"/>
    <property type="project" value="UniProtKB-SubCell"/>
</dbReference>
<dbReference type="InterPro" id="IPR044744">
    <property type="entry name" value="ZNRF4/RNF13/RNF167_PA"/>
</dbReference>
<reference evidence="12" key="2">
    <citation type="submission" date="2025-08" db="UniProtKB">
        <authorList>
            <consortium name="Ensembl"/>
        </authorList>
    </citation>
    <scope>IDENTIFICATION</scope>
</reference>
<keyword evidence="7 10" id="KW-1133">Transmembrane helix</keyword>
<protein>
    <recommendedName>
        <fullName evidence="11">PA domain-containing protein</fullName>
    </recommendedName>
</protein>
<evidence type="ECO:0000256" key="3">
    <source>
        <dbReference type="ARBA" id="ARBA00022723"/>
    </source>
</evidence>
<dbReference type="Ensembl" id="ENSACAT00000038845.1">
    <property type="protein sequence ID" value="ENSACAP00000025575.1"/>
    <property type="gene ID" value="ENSACAG00000036027.1"/>
</dbReference>
<evidence type="ECO:0000256" key="5">
    <source>
        <dbReference type="ARBA" id="ARBA00022771"/>
    </source>
</evidence>
<reference evidence="12" key="3">
    <citation type="submission" date="2025-09" db="UniProtKB">
        <authorList>
            <consortium name="Ensembl"/>
        </authorList>
    </citation>
    <scope>IDENTIFICATION</scope>
</reference>
<keyword evidence="3" id="KW-0479">Metal-binding</keyword>
<dbReference type="PANTHER" id="PTHR22702">
    <property type="entry name" value="PROTEASE-ASSOCIATED DOMAIN-CONTAINING PROTEIN"/>
    <property type="match status" value="1"/>
</dbReference>
<dbReference type="Proteomes" id="UP000001646">
    <property type="component" value="Unplaced"/>
</dbReference>
<keyword evidence="8 10" id="KW-0472">Membrane</keyword>